<dbReference type="OrthoDB" id="3831322at2"/>
<organism evidence="1 2">
    <name type="scientific">Blastococcus aurantiacus</name>
    <dbReference type="NCBI Taxonomy" id="1550231"/>
    <lineage>
        <taxon>Bacteria</taxon>
        <taxon>Bacillati</taxon>
        <taxon>Actinomycetota</taxon>
        <taxon>Actinomycetes</taxon>
        <taxon>Geodermatophilales</taxon>
        <taxon>Geodermatophilaceae</taxon>
        <taxon>Blastococcus</taxon>
    </lineage>
</organism>
<keyword evidence="2" id="KW-1185">Reference proteome</keyword>
<dbReference type="AlphaFoldDB" id="A0A1G7KGT1"/>
<proteinExistence type="predicted"/>
<name>A0A1G7KGT1_9ACTN</name>
<gene>
    <name evidence="1" type="ORF">SAMN05660662_1852</name>
</gene>
<dbReference type="RefSeq" id="WP_091765004.1">
    <property type="nucleotide sequence ID" value="NZ_FNBT01000003.1"/>
</dbReference>
<reference evidence="2" key="1">
    <citation type="submission" date="2016-10" db="EMBL/GenBank/DDBJ databases">
        <authorList>
            <person name="Varghese N."/>
            <person name="Submissions S."/>
        </authorList>
    </citation>
    <scope>NUCLEOTIDE SEQUENCE [LARGE SCALE GENOMIC DNA]</scope>
    <source>
        <strain evidence="2">DSM 44268</strain>
    </source>
</reference>
<evidence type="ECO:0000313" key="2">
    <source>
        <dbReference type="Proteomes" id="UP000199406"/>
    </source>
</evidence>
<dbReference type="STRING" id="1550231.SAMN05660662_1852"/>
<evidence type="ECO:0000313" key="1">
    <source>
        <dbReference type="EMBL" id="SDF36224.1"/>
    </source>
</evidence>
<accession>A0A1G7KGT1</accession>
<protein>
    <submittedName>
        <fullName evidence="1">Uncharacterized protein</fullName>
    </submittedName>
</protein>
<sequence>MDSQVWHCSDCGDEREFVQPLCTDGHTDDGGPCPEWACVDCGGALLTGVVVAQPAVVADTVRARVAA</sequence>
<dbReference type="Proteomes" id="UP000199406">
    <property type="component" value="Unassembled WGS sequence"/>
</dbReference>
<dbReference type="EMBL" id="FNBT01000003">
    <property type="protein sequence ID" value="SDF36224.1"/>
    <property type="molecule type" value="Genomic_DNA"/>
</dbReference>